<dbReference type="Proteomes" id="UP000597762">
    <property type="component" value="Unassembled WGS sequence"/>
</dbReference>
<keyword evidence="1" id="KW-0175">Coiled coil</keyword>
<organism evidence="2 3">
    <name type="scientific">Acanthosepion pharaonis</name>
    <name type="common">Pharaoh cuttlefish</name>
    <name type="synonym">Sepia pharaonis</name>
    <dbReference type="NCBI Taxonomy" id="158019"/>
    <lineage>
        <taxon>Eukaryota</taxon>
        <taxon>Metazoa</taxon>
        <taxon>Spiralia</taxon>
        <taxon>Lophotrochozoa</taxon>
        <taxon>Mollusca</taxon>
        <taxon>Cephalopoda</taxon>
        <taxon>Coleoidea</taxon>
        <taxon>Decapodiformes</taxon>
        <taxon>Sepiida</taxon>
        <taxon>Sepiina</taxon>
        <taxon>Sepiidae</taxon>
        <taxon>Acanthosepion</taxon>
    </lineage>
</organism>
<dbReference type="OrthoDB" id="10262255at2759"/>
<accession>A0A812CYM6</accession>
<reference evidence="2" key="1">
    <citation type="submission" date="2021-01" db="EMBL/GenBank/DDBJ databases">
        <authorList>
            <person name="Li R."/>
            <person name="Bekaert M."/>
        </authorList>
    </citation>
    <scope>NUCLEOTIDE SEQUENCE</scope>
    <source>
        <strain evidence="2">Farmed</strain>
    </source>
</reference>
<evidence type="ECO:0000256" key="1">
    <source>
        <dbReference type="SAM" id="Coils"/>
    </source>
</evidence>
<dbReference type="PANTHER" id="PTHR34649">
    <property type="entry name" value="CILIA- AND FLAGELLA-ASSOCIATED PROTEIN 99"/>
    <property type="match status" value="1"/>
</dbReference>
<keyword evidence="3" id="KW-1185">Reference proteome</keyword>
<proteinExistence type="predicted"/>
<evidence type="ECO:0000313" key="3">
    <source>
        <dbReference type="Proteomes" id="UP000597762"/>
    </source>
</evidence>
<evidence type="ECO:0000313" key="2">
    <source>
        <dbReference type="EMBL" id="CAE1285943.1"/>
    </source>
</evidence>
<evidence type="ECO:0008006" key="4">
    <source>
        <dbReference type="Google" id="ProtNLM"/>
    </source>
</evidence>
<dbReference type="EMBL" id="CAHIKZ030002368">
    <property type="protein sequence ID" value="CAE1285943.1"/>
    <property type="molecule type" value="Genomic_DNA"/>
</dbReference>
<gene>
    <name evidence="2" type="ORF">SPHA_45712</name>
</gene>
<dbReference type="AlphaFoldDB" id="A0A812CYM6"/>
<feature type="coiled-coil region" evidence="1">
    <location>
        <begin position="330"/>
        <end position="430"/>
    </location>
</feature>
<dbReference type="PANTHER" id="PTHR34649:SF1">
    <property type="entry name" value="CILIA- AND FLAGELLA-ASSOCIATED PROTEIN 99"/>
    <property type="match status" value="1"/>
</dbReference>
<name>A0A812CYM6_ACAPH</name>
<sequence>MISLLMKIVEGCVRYLPVINIVLNSYFATNGQHVKNPEINIYVVLTYFYLFELDQMTLAYFKKLANNLDPHDMYKFLAFAMQSDSITSWMKDGWCQVYDGEFVNHRIVEPLLRSLPELHEYMNQLKEKLNNKTLPQKKEIPSTVLQPFNLTQPHPRKLPIPMMISKKATPIPVPETTYNVPQEMKKLESKKFENKLMAKKKLWEVDNLHIECANATMSCKTYQKLKAIEEEREAQLKFNKKKAIPLPNFQELIPIKMTKAAILREGQLHLKREEAEIQKWEELESGTRDMSQFVQWQTNMKNRDWQEQQNEVESFRLKAKISHEDAILSKHKLKENNRQLVQDIKQKAEKLMQIFLRQQIEEEEKSKQIVLSIAQGHKKAKEARKNIQEYKKKIVEEMQKENQQLMADALEQAETEMRNRLEVINEIRAMAAMSTNRHQKLIDLTQTANIGLLCEMSLVELKERLILMKTEKQRKIEQKRDEILASKQASQDLVLDTLEIILKHRNENSASRKNQVKERKPMKPEITDEKVLALKQELAEKKSKRQEHQVSNSVKIGSKKLNDNYTIFTKVQKERLHYKQMEISKEKSAQQKFGQAGHFRSMVK</sequence>
<comment type="caution">
    <text evidence="2">The sequence shown here is derived from an EMBL/GenBank/DDBJ whole genome shotgun (WGS) entry which is preliminary data.</text>
</comment>
<dbReference type="InterPro" id="IPR039341">
    <property type="entry name" value="CFAP99"/>
</dbReference>
<protein>
    <recommendedName>
        <fullName evidence="4">Cilia- and flagella-associated protein 99</fullName>
    </recommendedName>
</protein>